<keyword evidence="1" id="KW-0732">Signal</keyword>
<feature type="chain" id="PRO_5023071245" evidence="1">
    <location>
        <begin position="22"/>
        <end position="170"/>
    </location>
</feature>
<evidence type="ECO:0000313" key="2">
    <source>
        <dbReference type="EMBL" id="TFL00258.1"/>
    </source>
</evidence>
<reference evidence="2 3" key="1">
    <citation type="journal article" date="2019" name="Nat. Ecol. Evol.">
        <title>Megaphylogeny resolves global patterns of mushroom evolution.</title>
        <authorList>
            <person name="Varga T."/>
            <person name="Krizsan K."/>
            <person name="Foldi C."/>
            <person name="Dima B."/>
            <person name="Sanchez-Garcia M."/>
            <person name="Sanchez-Ramirez S."/>
            <person name="Szollosi G.J."/>
            <person name="Szarkandi J.G."/>
            <person name="Papp V."/>
            <person name="Albert L."/>
            <person name="Andreopoulos W."/>
            <person name="Angelini C."/>
            <person name="Antonin V."/>
            <person name="Barry K.W."/>
            <person name="Bougher N.L."/>
            <person name="Buchanan P."/>
            <person name="Buyck B."/>
            <person name="Bense V."/>
            <person name="Catcheside P."/>
            <person name="Chovatia M."/>
            <person name="Cooper J."/>
            <person name="Damon W."/>
            <person name="Desjardin D."/>
            <person name="Finy P."/>
            <person name="Geml J."/>
            <person name="Haridas S."/>
            <person name="Hughes K."/>
            <person name="Justo A."/>
            <person name="Karasinski D."/>
            <person name="Kautmanova I."/>
            <person name="Kiss B."/>
            <person name="Kocsube S."/>
            <person name="Kotiranta H."/>
            <person name="LaButti K.M."/>
            <person name="Lechner B.E."/>
            <person name="Liimatainen K."/>
            <person name="Lipzen A."/>
            <person name="Lukacs Z."/>
            <person name="Mihaltcheva S."/>
            <person name="Morgado L.N."/>
            <person name="Niskanen T."/>
            <person name="Noordeloos M.E."/>
            <person name="Ohm R.A."/>
            <person name="Ortiz-Santana B."/>
            <person name="Ovrebo C."/>
            <person name="Racz N."/>
            <person name="Riley R."/>
            <person name="Savchenko A."/>
            <person name="Shiryaev A."/>
            <person name="Soop K."/>
            <person name="Spirin V."/>
            <person name="Szebenyi C."/>
            <person name="Tomsovsky M."/>
            <person name="Tulloss R.E."/>
            <person name="Uehling J."/>
            <person name="Grigoriev I.V."/>
            <person name="Vagvolgyi C."/>
            <person name="Papp T."/>
            <person name="Martin F.M."/>
            <person name="Miettinen O."/>
            <person name="Hibbett D.S."/>
            <person name="Nagy L.G."/>
        </authorList>
    </citation>
    <scope>NUCLEOTIDE SEQUENCE [LARGE SCALE GENOMIC DNA]</scope>
    <source>
        <strain evidence="2 3">CBS 309.79</strain>
    </source>
</reference>
<dbReference type="Proteomes" id="UP000305067">
    <property type="component" value="Unassembled WGS sequence"/>
</dbReference>
<proteinExistence type="predicted"/>
<sequence length="170" mass="19009">MSELLLLAFRFFIFHLQSASCSVSPFSTPTAPSLSSLFSHIPLAPTPRLSRSLMSMLGKGMRRVELGGGKSIYSECGELTRNAECRALRPRVEPAGRCAELEAQSKAPRRRVEFERRRVELAGQCIKLGEVVYRARDATVELLGGDPSAGRYVDLAMHRVDWEADWRARK</sequence>
<accession>A0A5C3QG82</accession>
<keyword evidence="3" id="KW-1185">Reference proteome</keyword>
<name>A0A5C3QG82_9AGAR</name>
<dbReference type="AlphaFoldDB" id="A0A5C3QG82"/>
<gene>
    <name evidence="2" type="ORF">BDV98DRAFT_569495</name>
</gene>
<evidence type="ECO:0000256" key="1">
    <source>
        <dbReference type="SAM" id="SignalP"/>
    </source>
</evidence>
<feature type="signal peptide" evidence="1">
    <location>
        <begin position="1"/>
        <end position="21"/>
    </location>
</feature>
<dbReference type="EMBL" id="ML178829">
    <property type="protein sequence ID" value="TFL00258.1"/>
    <property type="molecule type" value="Genomic_DNA"/>
</dbReference>
<evidence type="ECO:0000313" key="3">
    <source>
        <dbReference type="Proteomes" id="UP000305067"/>
    </source>
</evidence>
<organism evidence="2 3">
    <name type="scientific">Pterulicium gracile</name>
    <dbReference type="NCBI Taxonomy" id="1884261"/>
    <lineage>
        <taxon>Eukaryota</taxon>
        <taxon>Fungi</taxon>
        <taxon>Dikarya</taxon>
        <taxon>Basidiomycota</taxon>
        <taxon>Agaricomycotina</taxon>
        <taxon>Agaricomycetes</taxon>
        <taxon>Agaricomycetidae</taxon>
        <taxon>Agaricales</taxon>
        <taxon>Pleurotineae</taxon>
        <taxon>Pterulaceae</taxon>
        <taxon>Pterulicium</taxon>
    </lineage>
</organism>
<protein>
    <submittedName>
        <fullName evidence="2">Uncharacterized protein</fullName>
    </submittedName>
</protein>